<feature type="compositionally biased region" description="Low complexity" evidence="1">
    <location>
        <begin position="321"/>
        <end position="332"/>
    </location>
</feature>
<evidence type="ECO:0000256" key="1">
    <source>
        <dbReference type="SAM" id="MobiDB-lite"/>
    </source>
</evidence>
<dbReference type="EMBL" id="ML996084">
    <property type="protein sequence ID" value="KAF2154344.1"/>
    <property type="molecule type" value="Genomic_DNA"/>
</dbReference>
<feature type="compositionally biased region" description="Polar residues" evidence="1">
    <location>
        <begin position="372"/>
        <end position="394"/>
    </location>
</feature>
<dbReference type="Proteomes" id="UP000799439">
    <property type="component" value="Unassembled WGS sequence"/>
</dbReference>
<feature type="compositionally biased region" description="Basic and acidic residues" evidence="1">
    <location>
        <begin position="360"/>
        <end position="370"/>
    </location>
</feature>
<feature type="compositionally biased region" description="Polar residues" evidence="1">
    <location>
        <begin position="100"/>
        <end position="112"/>
    </location>
</feature>
<dbReference type="OrthoDB" id="5296at2759"/>
<feature type="region of interest" description="Disordered" evidence="1">
    <location>
        <begin position="64"/>
        <end position="168"/>
    </location>
</feature>
<feature type="compositionally biased region" description="Basic and acidic residues" evidence="1">
    <location>
        <begin position="281"/>
        <end position="295"/>
    </location>
</feature>
<sequence>MSTRRFNYPDPPREQRPPYRGDRYSAPLAVPSTRSFHQPSVAYLPLRNFHSRARWPPQPFVEDELTALQKEAGSKKVDRDDEVSERGTIDQDPILIDVNTPPSTLEPKSTRASPRGRHAALSGVPTPPVSDDEKAARGRRHGPRLETGLLPEMTRAPSPYHYSHPQASSARAWNNTVAGSPYFTTTPYSASGVPKAAQMPMNNFASHIPTTIPSKTNSGRPSANRSPTTTVGPSAAIDDADLDPIEADKRRGQRRSAKMAEPPKTSHQEQPLRPFIVKRPLLSDDNRRHTDSWMDVSREQIVDGMRRATPHMVATLSRRPSGQQSSQTSARTSTDKLSSRNSPRVSIDSVNRLPPSPPRSPRESLDRVRDTVPSQNRYSFQSSAEGSYVTSPQHSPKAGTVLPVTASAWQNAFDSNNSRMSQPPLRPVIVTRAETFHHLPPVNVKATSPTTRLECPPLPRTESLPYPVDDFMAAMPEEKDHQYYPEGLRPPQFAKTLSRAGTPFVPGSAGARPVMPKHHSFAETAPATPASPYTPRQPRQVSFALPDKATTNAQSAYTVEIPPCPHAQDVVGYNDWYTLEGCPRFDICRSCLDSVFGSTFYAAFFHKAVARSSSVGYHCDFANPWMRLAWQLTLSRQLPNLALLKELHHFLDSATPCPDTIEKEHRHWYTIMDDVKQEPMRHFHVCATDIRAIEILLPRLRGFWVPYSGKMSSSIDPTKRRCSFRSTDNSRFPLFLDSMVSLHEGVHHLPPTKVPDMRPFVKLVRHKVKLPECPRNNMVQGDLWKCYYIPSLPEFSVCEDCHDDIISPMLRADSDLAMRFNRSAQYLPAPGRSPRDSGTSFDAGTVKDASCSLFSPRMRRYFRRAVEDNDLKYLARKAKDRRRKEVELQTEARLLTTRMHEVDGQIRAYEGRPGSERVMARLEDEYDRLVDGFERCHDEWAKWE</sequence>
<name>A0A9P4J3Y5_9PEZI</name>
<keyword evidence="3" id="KW-1185">Reference proteome</keyword>
<evidence type="ECO:0000313" key="2">
    <source>
        <dbReference type="EMBL" id="KAF2154344.1"/>
    </source>
</evidence>
<dbReference type="AlphaFoldDB" id="A0A9P4J3Y5"/>
<gene>
    <name evidence="2" type="ORF">K461DRAFT_293000</name>
</gene>
<feature type="compositionally biased region" description="Polar residues" evidence="1">
    <location>
        <begin position="205"/>
        <end position="232"/>
    </location>
</feature>
<feature type="region of interest" description="Disordered" evidence="1">
    <location>
        <begin position="1"/>
        <end position="32"/>
    </location>
</feature>
<accession>A0A9P4J3Y5</accession>
<organism evidence="2 3">
    <name type="scientific">Myriangium duriaei CBS 260.36</name>
    <dbReference type="NCBI Taxonomy" id="1168546"/>
    <lineage>
        <taxon>Eukaryota</taxon>
        <taxon>Fungi</taxon>
        <taxon>Dikarya</taxon>
        <taxon>Ascomycota</taxon>
        <taxon>Pezizomycotina</taxon>
        <taxon>Dothideomycetes</taxon>
        <taxon>Dothideomycetidae</taxon>
        <taxon>Myriangiales</taxon>
        <taxon>Myriangiaceae</taxon>
        <taxon>Myriangium</taxon>
    </lineage>
</organism>
<reference evidence="2" key="1">
    <citation type="journal article" date="2020" name="Stud. Mycol.">
        <title>101 Dothideomycetes genomes: a test case for predicting lifestyles and emergence of pathogens.</title>
        <authorList>
            <person name="Haridas S."/>
            <person name="Albert R."/>
            <person name="Binder M."/>
            <person name="Bloem J."/>
            <person name="Labutti K."/>
            <person name="Salamov A."/>
            <person name="Andreopoulos B."/>
            <person name="Baker S."/>
            <person name="Barry K."/>
            <person name="Bills G."/>
            <person name="Bluhm B."/>
            <person name="Cannon C."/>
            <person name="Castanera R."/>
            <person name="Culley D."/>
            <person name="Daum C."/>
            <person name="Ezra D."/>
            <person name="Gonzalez J."/>
            <person name="Henrissat B."/>
            <person name="Kuo A."/>
            <person name="Liang C."/>
            <person name="Lipzen A."/>
            <person name="Lutzoni F."/>
            <person name="Magnuson J."/>
            <person name="Mondo S."/>
            <person name="Nolan M."/>
            <person name="Ohm R."/>
            <person name="Pangilinan J."/>
            <person name="Park H.-J."/>
            <person name="Ramirez L."/>
            <person name="Alfaro M."/>
            <person name="Sun H."/>
            <person name="Tritt A."/>
            <person name="Yoshinaga Y."/>
            <person name="Zwiers L.-H."/>
            <person name="Turgeon B."/>
            <person name="Goodwin S."/>
            <person name="Spatafora J."/>
            <person name="Crous P."/>
            <person name="Grigoriev I."/>
        </authorList>
    </citation>
    <scope>NUCLEOTIDE SEQUENCE</scope>
    <source>
        <strain evidence="2">CBS 260.36</strain>
    </source>
</reference>
<feature type="region of interest" description="Disordered" evidence="1">
    <location>
        <begin position="442"/>
        <end position="464"/>
    </location>
</feature>
<feature type="compositionally biased region" description="Basic and acidic residues" evidence="1">
    <location>
        <begin position="11"/>
        <end position="23"/>
    </location>
</feature>
<evidence type="ECO:0000313" key="3">
    <source>
        <dbReference type="Proteomes" id="UP000799439"/>
    </source>
</evidence>
<protein>
    <submittedName>
        <fullName evidence="2">Uncharacterized protein</fullName>
    </submittedName>
</protein>
<feature type="compositionally biased region" description="Basic and acidic residues" evidence="1">
    <location>
        <begin position="72"/>
        <end position="89"/>
    </location>
</feature>
<feature type="region of interest" description="Disordered" evidence="1">
    <location>
        <begin position="205"/>
        <end position="295"/>
    </location>
</feature>
<comment type="caution">
    <text evidence="2">The sequence shown here is derived from an EMBL/GenBank/DDBJ whole genome shotgun (WGS) entry which is preliminary data.</text>
</comment>
<proteinExistence type="predicted"/>
<feature type="region of interest" description="Disordered" evidence="1">
    <location>
        <begin position="314"/>
        <end position="399"/>
    </location>
</feature>